<dbReference type="GO" id="GO:0005524">
    <property type="term" value="F:ATP binding"/>
    <property type="evidence" value="ECO:0007669"/>
    <property type="project" value="UniProtKB-KW"/>
</dbReference>
<dbReference type="GO" id="GO:0016887">
    <property type="term" value="F:ATP hydrolysis activity"/>
    <property type="evidence" value="ECO:0007669"/>
    <property type="project" value="InterPro"/>
</dbReference>
<accession>A0A7R9I3V2</accession>
<dbReference type="Gene3D" id="1.20.1560.10">
    <property type="entry name" value="ABC transporter type 1, transmembrane domain"/>
    <property type="match status" value="1"/>
</dbReference>
<dbReference type="SUPFAM" id="SSF52540">
    <property type="entry name" value="P-loop containing nucleoside triphosphate hydrolases"/>
    <property type="match status" value="1"/>
</dbReference>
<dbReference type="InterPro" id="IPR050173">
    <property type="entry name" value="ABC_transporter_C-like"/>
</dbReference>
<dbReference type="InterPro" id="IPR036640">
    <property type="entry name" value="ABC1_TM_sf"/>
</dbReference>
<keyword evidence="7 10" id="KW-1133">Transmembrane helix</keyword>
<keyword evidence="5" id="KW-0547">Nucleotide-binding</keyword>
<evidence type="ECO:0000313" key="13">
    <source>
        <dbReference type="EMBL" id="CAD7444460.1"/>
    </source>
</evidence>
<dbReference type="Pfam" id="PF00664">
    <property type="entry name" value="ABC_membrane"/>
    <property type="match status" value="1"/>
</dbReference>
<evidence type="ECO:0000259" key="11">
    <source>
        <dbReference type="PROSITE" id="PS50893"/>
    </source>
</evidence>
<dbReference type="PANTHER" id="PTHR24223:SF461">
    <property type="entry name" value="ATP-BINDING CASSETTE SUB-FAMILY C MEMBER SUR"/>
    <property type="match status" value="1"/>
</dbReference>
<reference evidence="13" key="1">
    <citation type="submission" date="2020-11" db="EMBL/GenBank/DDBJ databases">
        <authorList>
            <person name="Tran Van P."/>
        </authorList>
    </citation>
    <scope>NUCLEOTIDE SEQUENCE</scope>
</reference>
<evidence type="ECO:0000256" key="2">
    <source>
        <dbReference type="ARBA" id="ARBA00022448"/>
    </source>
</evidence>
<protein>
    <submittedName>
        <fullName evidence="13">Uncharacterized protein</fullName>
    </submittedName>
</protein>
<feature type="transmembrane region" description="Helical" evidence="10">
    <location>
        <begin position="341"/>
        <end position="361"/>
    </location>
</feature>
<dbReference type="InterPro" id="IPR027417">
    <property type="entry name" value="P-loop_NTPase"/>
</dbReference>
<dbReference type="InterPro" id="IPR003439">
    <property type="entry name" value="ABC_transporter-like_ATP-bd"/>
</dbReference>
<evidence type="ECO:0000256" key="5">
    <source>
        <dbReference type="ARBA" id="ARBA00022741"/>
    </source>
</evidence>
<feature type="transmembrane region" description="Helical" evidence="10">
    <location>
        <begin position="307"/>
        <end position="329"/>
    </location>
</feature>
<organism evidence="13">
    <name type="scientific">Timema bartmani</name>
    <dbReference type="NCBI Taxonomy" id="61472"/>
    <lineage>
        <taxon>Eukaryota</taxon>
        <taxon>Metazoa</taxon>
        <taxon>Ecdysozoa</taxon>
        <taxon>Arthropoda</taxon>
        <taxon>Hexapoda</taxon>
        <taxon>Insecta</taxon>
        <taxon>Pterygota</taxon>
        <taxon>Neoptera</taxon>
        <taxon>Polyneoptera</taxon>
        <taxon>Phasmatodea</taxon>
        <taxon>Timematodea</taxon>
        <taxon>Timematoidea</taxon>
        <taxon>Timematidae</taxon>
        <taxon>Timema</taxon>
    </lineage>
</organism>
<dbReference type="Gene3D" id="3.40.50.300">
    <property type="entry name" value="P-loop containing nucleotide triphosphate hydrolases"/>
    <property type="match status" value="1"/>
</dbReference>
<name>A0A7R9I3V2_9NEOP</name>
<sequence length="672" mass="73934">MNQIADDVGRRRTVASAPEVSGSIKEKNVLRRLMSSSSTKSTSVAMESEKTPVKRLLSTTSASSDDAYDEDDCCKSHWYIKSSLSSSSSSFVFRLAAGWLTSLVVLSSTAEDGEIEVRISTVLYFSVYASLSVASIILSLLSNGIGQYAGAQARRTLHDNMLHNLLKCPMKFFESTPVGRIINRFSMDTGLIDKKLATSIQRLLQFLLLCFSAILVNAVVTPWFLLAAVPICATYYVVQHFYRYSSRELQRLDSITRSPIFSHFSETLGGLTTIRAFSHQQRFTDMLLRKMDTHANAFLIMNTANRWLGIALDYLGGVIVLMAIVASLVTATLLPGQVPPALVGLAVNYTLLVPIYLNWVVKFLADVEMYMNDVERVQQYATTPTEDYRTEGVSVPHSWPEKGDIVFENVSLRYDSKREPVVTNLNLHIPPGQKVRASRVPMTRDGGVGICGRTGSGKSSLVMSLFHMVDVYEGSIEIDGIDITQVPLQVLRENLDPRLQYSDEDLWRSLEMAQLKDIVSSYQGCLGKLVAAWSHDGLNSADDKQIRVRISVGCTEDGEVREGGENLSAGERQLFCLARAILHDAACLIMDEATSSVDPGTEKALLAAAAKAFANKTVITIAHRLPTILECDRIVVLDEGRIVEDGSPAELMNKSMGVFSSMLKASNEGAFS</sequence>
<evidence type="ECO:0000256" key="1">
    <source>
        <dbReference type="ARBA" id="ARBA00004141"/>
    </source>
</evidence>
<evidence type="ECO:0000256" key="4">
    <source>
        <dbReference type="ARBA" id="ARBA00022737"/>
    </source>
</evidence>
<dbReference type="GO" id="GO:0016020">
    <property type="term" value="C:membrane"/>
    <property type="evidence" value="ECO:0007669"/>
    <property type="project" value="UniProtKB-SubCell"/>
</dbReference>
<feature type="transmembrane region" description="Helical" evidence="10">
    <location>
        <begin position="203"/>
        <end position="219"/>
    </location>
</feature>
<evidence type="ECO:0000256" key="8">
    <source>
        <dbReference type="ARBA" id="ARBA00023136"/>
    </source>
</evidence>
<feature type="domain" description="ABC transmembrane type-1" evidence="12">
    <location>
        <begin position="90"/>
        <end position="369"/>
    </location>
</feature>
<dbReference type="InterPro" id="IPR003593">
    <property type="entry name" value="AAA+_ATPase"/>
</dbReference>
<dbReference type="PANTHER" id="PTHR24223">
    <property type="entry name" value="ATP-BINDING CASSETTE SUB-FAMILY C"/>
    <property type="match status" value="1"/>
</dbReference>
<gene>
    <name evidence="13" type="ORF">TBIB3V08_LOCUS6837</name>
</gene>
<evidence type="ECO:0000256" key="9">
    <source>
        <dbReference type="SAM" id="MobiDB-lite"/>
    </source>
</evidence>
<keyword evidence="2" id="KW-0813">Transport</keyword>
<keyword evidence="6" id="KW-0067">ATP-binding</keyword>
<evidence type="ECO:0000259" key="12">
    <source>
        <dbReference type="PROSITE" id="PS50929"/>
    </source>
</evidence>
<evidence type="ECO:0000256" key="7">
    <source>
        <dbReference type="ARBA" id="ARBA00022989"/>
    </source>
</evidence>
<keyword evidence="3 10" id="KW-0812">Transmembrane</keyword>
<dbReference type="EMBL" id="OD566673">
    <property type="protein sequence ID" value="CAD7444460.1"/>
    <property type="molecule type" value="Genomic_DNA"/>
</dbReference>
<dbReference type="AlphaFoldDB" id="A0A7R9I3V2"/>
<dbReference type="CDD" id="cd18602">
    <property type="entry name" value="ABC_6TM_SUR1_D2_like"/>
    <property type="match status" value="1"/>
</dbReference>
<dbReference type="GO" id="GO:0140359">
    <property type="term" value="F:ABC-type transporter activity"/>
    <property type="evidence" value="ECO:0007669"/>
    <property type="project" value="InterPro"/>
</dbReference>
<dbReference type="PROSITE" id="PS50929">
    <property type="entry name" value="ABC_TM1F"/>
    <property type="match status" value="1"/>
</dbReference>
<dbReference type="Pfam" id="PF00005">
    <property type="entry name" value="ABC_tran"/>
    <property type="match status" value="1"/>
</dbReference>
<keyword evidence="4" id="KW-0677">Repeat</keyword>
<dbReference type="PROSITE" id="PS50893">
    <property type="entry name" value="ABC_TRANSPORTER_2"/>
    <property type="match status" value="1"/>
</dbReference>
<dbReference type="SMART" id="SM00382">
    <property type="entry name" value="AAA"/>
    <property type="match status" value="1"/>
</dbReference>
<feature type="transmembrane region" description="Helical" evidence="10">
    <location>
        <begin position="122"/>
        <end position="145"/>
    </location>
</feature>
<evidence type="ECO:0000256" key="3">
    <source>
        <dbReference type="ARBA" id="ARBA00022692"/>
    </source>
</evidence>
<dbReference type="InterPro" id="IPR017871">
    <property type="entry name" value="ABC_transporter-like_CS"/>
</dbReference>
<keyword evidence="8 10" id="KW-0472">Membrane</keyword>
<evidence type="ECO:0000256" key="6">
    <source>
        <dbReference type="ARBA" id="ARBA00022840"/>
    </source>
</evidence>
<feature type="transmembrane region" description="Helical" evidence="10">
    <location>
        <begin position="91"/>
        <end position="110"/>
    </location>
</feature>
<dbReference type="CDD" id="cd03244">
    <property type="entry name" value="ABCC_MRP_domain2"/>
    <property type="match status" value="1"/>
</dbReference>
<evidence type="ECO:0000256" key="10">
    <source>
        <dbReference type="SAM" id="Phobius"/>
    </source>
</evidence>
<dbReference type="FunFam" id="1.20.1560.10:FF:000013">
    <property type="entry name" value="ABC transporter C family member 2"/>
    <property type="match status" value="1"/>
</dbReference>
<feature type="domain" description="ABC transporter" evidence="11">
    <location>
        <begin position="405"/>
        <end position="664"/>
    </location>
</feature>
<dbReference type="PROSITE" id="PS00211">
    <property type="entry name" value="ABC_TRANSPORTER_1"/>
    <property type="match status" value="1"/>
</dbReference>
<feature type="region of interest" description="Disordered" evidence="9">
    <location>
        <begin position="1"/>
        <end position="20"/>
    </location>
</feature>
<proteinExistence type="predicted"/>
<comment type="subcellular location">
    <subcellularLocation>
        <location evidence="1">Membrane</location>
        <topology evidence="1">Multi-pass membrane protein</topology>
    </subcellularLocation>
</comment>
<dbReference type="SUPFAM" id="SSF90123">
    <property type="entry name" value="ABC transporter transmembrane region"/>
    <property type="match status" value="1"/>
</dbReference>
<dbReference type="InterPro" id="IPR011527">
    <property type="entry name" value="ABC1_TM_dom"/>
</dbReference>